<dbReference type="Pfam" id="PF20629">
    <property type="entry name" value="GD_AH_C"/>
    <property type="match status" value="1"/>
</dbReference>
<evidence type="ECO:0000256" key="1">
    <source>
        <dbReference type="ARBA" id="ARBA00010986"/>
    </source>
</evidence>
<gene>
    <name evidence="5" type="ORF">U473_11560</name>
</gene>
<keyword evidence="6" id="KW-1185">Reference proteome</keyword>
<dbReference type="GO" id="GO:0016829">
    <property type="term" value="F:lyase activity"/>
    <property type="evidence" value="ECO:0007669"/>
    <property type="project" value="UniProtKB-KW"/>
</dbReference>
<dbReference type="AlphaFoldDB" id="A0A135L6H8"/>
<comment type="similarity">
    <text evidence="1">Belongs to the UxaA family.</text>
</comment>
<dbReference type="RefSeq" id="WP_068726485.1">
    <property type="nucleotide sequence ID" value="NZ_LSKU01000001.1"/>
</dbReference>
<dbReference type="OrthoDB" id="9804574at2"/>
<feature type="domain" description="D-galactarate/Altronate dehydratase second" evidence="3">
    <location>
        <begin position="7"/>
        <end position="134"/>
    </location>
</feature>
<evidence type="ECO:0000256" key="2">
    <source>
        <dbReference type="ARBA" id="ARBA00023239"/>
    </source>
</evidence>
<accession>A0A135L6H8</accession>
<dbReference type="InterPro" id="IPR007392">
    <property type="entry name" value="GD_AH_second"/>
</dbReference>
<dbReference type="InterPro" id="IPR048332">
    <property type="entry name" value="GD_AH_C"/>
</dbReference>
<evidence type="ECO:0000259" key="4">
    <source>
        <dbReference type="Pfam" id="PF20629"/>
    </source>
</evidence>
<evidence type="ECO:0000313" key="5">
    <source>
        <dbReference type="EMBL" id="KXG44582.1"/>
    </source>
</evidence>
<dbReference type="Pfam" id="PF04295">
    <property type="entry name" value="GD_AH_second"/>
    <property type="match status" value="1"/>
</dbReference>
<keyword evidence="2" id="KW-0456">Lyase</keyword>
<organism evidence="5 6">
    <name type="scientific">Tepidibacillus decaturensis</name>
    <dbReference type="NCBI Taxonomy" id="1413211"/>
    <lineage>
        <taxon>Bacteria</taxon>
        <taxon>Bacillati</taxon>
        <taxon>Bacillota</taxon>
        <taxon>Bacilli</taxon>
        <taxon>Bacillales</taxon>
        <taxon>Bacillaceae</taxon>
        <taxon>Tepidibacillus</taxon>
    </lineage>
</organism>
<evidence type="ECO:0000313" key="6">
    <source>
        <dbReference type="Proteomes" id="UP000070352"/>
    </source>
</evidence>
<dbReference type="EMBL" id="LSKU01000001">
    <property type="protein sequence ID" value="KXG44582.1"/>
    <property type="molecule type" value="Genomic_DNA"/>
</dbReference>
<evidence type="ECO:0000259" key="3">
    <source>
        <dbReference type="Pfam" id="PF04295"/>
    </source>
</evidence>
<sequence>MNRTFLGYRRPDGTVGIRNNVAILAAMDNSNGVVKKVANQVKGTIPIPIWYGRGQFGQDEQLTFNTLVGIGANPNFHSVLVISLEKVSANKLADAIRDRSKKNVVALSIQDCGNSIDAVAEATKIAAQMVSEASEQQKEEFDFSNLVVGVECGGSDTTSGIAGNPSLGYIADMIVAAGGTVILSETSEFLGAEHILQKRAKTPEVGEKIIEIVNNVELEANKRGVSILGANPVPDNIAGGISTIEEKSLGAIIKGGTTEIQNVLTFAEPPQGKGLFIMDTPAPASESMTGISAGGAQIILFSTGKGNIMGSPISPTIKVSGNPETVVKMKPNIDFDVTALFKGEKPLSDVGELLADHVVKVCSGKMTSSEILGEEEIALNKIQPTV</sequence>
<dbReference type="PANTHER" id="PTHR30536">
    <property type="entry name" value="ALTRONATE/GALACTARATE DEHYDRATASE"/>
    <property type="match status" value="1"/>
</dbReference>
<proteinExistence type="inferred from homology"/>
<comment type="caution">
    <text evidence="5">The sequence shown here is derived from an EMBL/GenBank/DDBJ whole genome shotgun (WGS) entry which is preliminary data.</text>
</comment>
<dbReference type="PANTHER" id="PTHR30536:SF5">
    <property type="entry name" value="ALTRONATE DEHYDRATASE"/>
    <property type="match status" value="1"/>
</dbReference>
<dbReference type="STRING" id="1413211.U473_11560"/>
<name>A0A135L6H8_9BACI</name>
<feature type="domain" description="D-galactarate/Altronate dehydratase C-terminal" evidence="4">
    <location>
        <begin position="144"/>
        <end position="383"/>
    </location>
</feature>
<protein>
    <submittedName>
        <fullName evidence="5">Uncharacterized protein</fullName>
    </submittedName>
</protein>
<dbReference type="Proteomes" id="UP000070352">
    <property type="component" value="Unassembled WGS sequence"/>
</dbReference>
<reference evidence="5 6" key="1">
    <citation type="submission" date="2016-02" db="EMBL/GenBank/DDBJ databases">
        <title>Draft Genome for Tepidibacillus decaturensis nov. sp. Strain Z9, an Anaerobic, Moderately Thermophilic and Heterotrophic Bacterium from Deep Subsurface of the Illinois Basin, USA.</title>
        <authorList>
            <person name="Dong Y."/>
            <person name="Chang J.Y."/>
            <person name="Sanford R."/>
            <person name="Fouke B.W."/>
        </authorList>
    </citation>
    <scope>NUCLEOTIDE SEQUENCE [LARGE SCALE GENOMIC DNA]</scope>
    <source>
        <strain evidence="5 6">Z9</strain>
    </source>
</reference>
<dbReference type="InterPro" id="IPR052172">
    <property type="entry name" value="UxaA_altronate/galactarate_dh"/>
</dbReference>
<dbReference type="GO" id="GO:0019698">
    <property type="term" value="P:D-galacturonate catabolic process"/>
    <property type="evidence" value="ECO:0007669"/>
    <property type="project" value="TreeGrafter"/>
</dbReference>